<organism evidence="6 7">
    <name type="scientific">Salicibibacter cibarius</name>
    <dbReference type="NCBI Taxonomy" id="2743000"/>
    <lineage>
        <taxon>Bacteria</taxon>
        <taxon>Bacillati</taxon>
        <taxon>Bacillota</taxon>
        <taxon>Bacilli</taxon>
        <taxon>Bacillales</taxon>
        <taxon>Bacillaceae</taxon>
        <taxon>Salicibibacter</taxon>
    </lineage>
</organism>
<keyword evidence="2 4" id="KW-0663">Pyridoxal phosphate</keyword>
<evidence type="ECO:0000256" key="1">
    <source>
        <dbReference type="ARBA" id="ARBA00001933"/>
    </source>
</evidence>
<sequence length="452" mass="49528">MDKQNIHGQTLEAWIERHPALERIIRAEEVVWLNPKYRSFNDYKASLSLSLEDIKEAAARFRRFQPLIATLFPETADDDGLIESSIIQIPKMQSDLSKHYGVDLPGKLWVKADHELPIAGSIKARGGIYEVLKFAEHLALEHGLLQTSDDYSLLAGAGPCALFQQYGIMVGSTGNLGLSIGIMSAKLGFNVDVHMSADAKEWKKETLRSVGATVVQHTDDFSGAVAEGRKAAEADSHVYFVDDEWSRDLFMGYAVAALRIKKQLETARIQVDEAHPLFVYLPCGVGGGPGGVTFGLKQVFEDAVHCFFAEPTESPAMFLGLLTGMHEKVSVGDFGLSNHTVADGLAVGRPSGAVGKIIEKMVSGMYTVRDEHLYQLLRQLMDAEEMYLEPSALAGFPGPYNLIGTAAGKEYLKQQGLDEEKFANATHLLWGTGGSMVPDDVRQADDQIARKK</sequence>
<dbReference type="EC" id="4.3.1.18" evidence="4"/>
<feature type="domain" description="Tryptophan synthase beta chain-like PALP" evidence="5">
    <location>
        <begin position="95"/>
        <end position="398"/>
    </location>
</feature>
<dbReference type="PANTHER" id="PTHR48078:SF9">
    <property type="entry name" value="D-SERINE DEHYDRATASE"/>
    <property type="match status" value="1"/>
</dbReference>
<evidence type="ECO:0000259" key="5">
    <source>
        <dbReference type="Pfam" id="PF00291"/>
    </source>
</evidence>
<proteinExistence type="inferred from homology"/>
<evidence type="ECO:0000313" key="7">
    <source>
        <dbReference type="Proteomes" id="UP000595823"/>
    </source>
</evidence>
<dbReference type="InterPro" id="IPR001926">
    <property type="entry name" value="TrpB-like_PALP"/>
</dbReference>
<reference evidence="6 7" key="1">
    <citation type="submission" date="2020-06" db="EMBL/GenBank/DDBJ databases">
        <title>Genomic analysis of Salicibibacter sp. NKC5-3.</title>
        <authorList>
            <person name="Oh Y.J."/>
        </authorList>
    </citation>
    <scope>NUCLEOTIDE SEQUENCE [LARGE SCALE GENOMIC DNA]</scope>
    <source>
        <strain evidence="6 7">NKC5-3</strain>
    </source>
</reference>
<name>A0A7T6Z4I6_9BACI</name>
<evidence type="ECO:0000256" key="2">
    <source>
        <dbReference type="ARBA" id="ARBA00022898"/>
    </source>
</evidence>
<protein>
    <recommendedName>
        <fullName evidence="4">Probable D-serine dehydratase</fullName>
        <ecNumber evidence="4">4.3.1.18</ecNumber>
    </recommendedName>
    <alternativeName>
        <fullName evidence="4">D-serine deaminase</fullName>
        <shortName evidence="4">DSD</shortName>
    </alternativeName>
</protein>
<evidence type="ECO:0000256" key="3">
    <source>
        <dbReference type="ARBA" id="ARBA00023239"/>
    </source>
</evidence>
<gene>
    <name evidence="4" type="primary">dsdA</name>
    <name evidence="6" type="ORF">HUG15_12005</name>
</gene>
<dbReference type="Gene3D" id="3.40.50.1100">
    <property type="match status" value="2"/>
</dbReference>
<dbReference type="SUPFAM" id="SSF53686">
    <property type="entry name" value="Tryptophan synthase beta subunit-like PLP-dependent enzymes"/>
    <property type="match status" value="1"/>
</dbReference>
<dbReference type="GO" id="GO:0036088">
    <property type="term" value="P:D-serine catabolic process"/>
    <property type="evidence" value="ECO:0007669"/>
    <property type="project" value="TreeGrafter"/>
</dbReference>
<dbReference type="HAMAP" id="MF_01030">
    <property type="entry name" value="D_Ser_dehydrat"/>
    <property type="match status" value="1"/>
</dbReference>
<dbReference type="AlphaFoldDB" id="A0A7T6Z4I6"/>
<dbReference type="InterPro" id="IPR050147">
    <property type="entry name" value="Ser/Thr_Dehydratase"/>
</dbReference>
<dbReference type="GO" id="GO:0030170">
    <property type="term" value="F:pyridoxal phosphate binding"/>
    <property type="evidence" value="ECO:0007669"/>
    <property type="project" value="InterPro"/>
</dbReference>
<dbReference type="Pfam" id="PF00291">
    <property type="entry name" value="PALP"/>
    <property type="match status" value="1"/>
</dbReference>
<evidence type="ECO:0000256" key="4">
    <source>
        <dbReference type="HAMAP-Rule" id="MF_01030"/>
    </source>
</evidence>
<dbReference type="KEGG" id="scia:HUG15_12005"/>
<dbReference type="GO" id="GO:0016836">
    <property type="term" value="F:hydro-lyase activity"/>
    <property type="evidence" value="ECO:0007669"/>
    <property type="project" value="UniProtKB-UniRule"/>
</dbReference>
<keyword evidence="7" id="KW-1185">Reference proteome</keyword>
<evidence type="ECO:0000313" key="6">
    <source>
        <dbReference type="EMBL" id="QQK76211.1"/>
    </source>
</evidence>
<comment type="cofactor">
    <cofactor evidence="1 4">
        <name>pyridoxal 5'-phosphate</name>
        <dbReference type="ChEBI" id="CHEBI:597326"/>
    </cofactor>
</comment>
<dbReference type="GO" id="GO:0008721">
    <property type="term" value="F:D-serine ammonia-lyase activity"/>
    <property type="evidence" value="ECO:0007669"/>
    <property type="project" value="UniProtKB-EC"/>
</dbReference>
<accession>A0A7T6Z4I6</accession>
<comment type="catalytic activity">
    <reaction evidence="4">
        <text>D-serine = pyruvate + NH4(+)</text>
        <dbReference type="Rhea" id="RHEA:13977"/>
        <dbReference type="ChEBI" id="CHEBI:15361"/>
        <dbReference type="ChEBI" id="CHEBI:28938"/>
        <dbReference type="ChEBI" id="CHEBI:35247"/>
        <dbReference type="EC" id="4.3.1.18"/>
    </reaction>
</comment>
<dbReference type="RefSeq" id="WP_200123345.1">
    <property type="nucleotide sequence ID" value="NZ_CP054705.1"/>
</dbReference>
<dbReference type="PANTHER" id="PTHR48078">
    <property type="entry name" value="THREONINE DEHYDRATASE, MITOCHONDRIAL-RELATED"/>
    <property type="match status" value="1"/>
</dbReference>
<dbReference type="GO" id="GO:0009097">
    <property type="term" value="P:isoleucine biosynthetic process"/>
    <property type="evidence" value="ECO:0007669"/>
    <property type="project" value="TreeGrafter"/>
</dbReference>
<comment type="similarity">
    <text evidence="4">Belongs to the serine/threonine dehydratase family. DsdA subfamily.</text>
</comment>
<dbReference type="Proteomes" id="UP000595823">
    <property type="component" value="Chromosome"/>
</dbReference>
<dbReference type="NCBIfam" id="TIGR02035">
    <property type="entry name" value="D_Ser_am_lyase"/>
    <property type="match status" value="1"/>
</dbReference>
<dbReference type="InterPro" id="IPR011780">
    <property type="entry name" value="D_Ser_am_lyase"/>
</dbReference>
<keyword evidence="3 4" id="KW-0456">Lyase</keyword>
<dbReference type="InterPro" id="IPR036052">
    <property type="entry name" value="TrpB-like_PALP_sf"/>
</dbReference>
<dbReference type="NCBIfam" id="NF002823">
    <property type="entry name" value="PRK02991.1"/>
    <property type="match status" value="1"/>
</dbReference>
<dbReference type="EMBL" id="CP054705">
    <property type="protein sequence ID" value="QQK76211.1"/>
    <property type="molecule type" value="Genomic_DNA"/>
</dbReference>
<feature type="modified residue" description="N6-(pyridoxal phosphate)lysine" evidence="4">
    <location>
        <position position="123"/>
    </location>
</feature>